<proteinExistence type="predicted"/>
<organism evidence="1 2">
    <name type="scientific">Morus notabilis</name>
    <dbReference type="NCBI Taxonomy" id="981085"/>
    <lineage>
        <taxon>Eukaryota</taxon>
        <taxon>Viridiplantae</taxon>
        <taxon>Streptophyta</taxon>
        <taxon>Embryophyta</taxon>
        <taxon>Tracheophyta</taxon>
        <taxon>Spermatophyta</taxon>
        <taxon>Magnoliopsida</taxon>
        <taxon>eudicotyledons</taxon>
        <taxon>Gunneridae</taxon>
        <taxon>Pentapetalae</taxon>
        <taxon>rosids</taxon>
        <taxon>fabids</taxon>
        <taxon>Rosales</taxon>
        <taxon>Moraceae</taxon>
        <taxon>Moreae</taxon>
        <taxon>Morus</taxon>
    </lineage>
</organism>
<dbReference type="Proteomes" id="UP000030645">
    <property type="component" value="Unassembled WGS sequence"/>
</dbReference>
<evidence type="ECO:0000313" key="2">
    <source>
        <dbReference type="Proteomes" id="UP000030645"/>
    </source>
</evidence>
<gene>
    <name evidence="1" type="ORF">L484_000345</name>
</gene>
<name>W9SDX4_9ROSA</name>
<evidence type="ECO:0000313" key="1">
    <source>
        <dbReference type="EMBL" id="EXC42105.1"/>
    </source>
</evidence>
<reference evidence="2" key="1">
    <citation type="submission" date="2013-01" db="EMBL/GenBank/DDBJ databases">
        <title>Draft Genome Sequence of a Mulberry Tree, Morus notabilis C.K. Schneid.</title>
        <authorList>
            <person name="He N."/>
            <person name="Zhao S."/>
        </authorList>
    </citation>
    <scope>NUCLEOTIDE SEQUENCE</scope>
</reference>
<keyword evidence="2" id="KW-1185">Reference proteome</keyword>
<dbReference type="AlphaFoldDB" id="W9SDX4"/>
<accession>W9SDX4</accession>
<protein>
    <submittedName>
        <fullName evidence="1">Uncharacterized protein</fullName>
    </submittedName>
</protein>
<sequence length="88" mass="10190">MQSSGYGYQCKISLADFHTRIMHSNYTHVATRQTTLKKSYRPTEGEKLNVVQLLDNETSLDECANWDLMGNHLAAKEPKHIRAMYRNM</sequence>
<dbReference type="EMBL" id="KE621966">
    <property type="protein sequence ID" value="EXC42105.1"/>
    <property type="molecule type" value="Genomic_DNA"/>
</dbReference>